<dbReference type="UniPathway" id="UPA00053">
    <property type="reaction ID" value="UER00085"/>
</dbReference>
<comment type="cofactor">
    <cofactor evidence="2 19">
        <name>NAD(+)</name>
        <dbReference type="ChEBI" id="CHEBI:57540"/>
    </cofactor>
</comment>
<feature type="binding site" evidence="19">
    <location>
        <position position="187"/>
    </location>
    <ligand>
        <name>Zn(2+)</name>
        <dbReference type="ChEBI" id="CHEBI:29105"/>
    </ligand>
</feature>
<evidence type="ECO:0000256" key="18">
    <source>
        <dbReference type="ARBA" id="ARBA00023285"/>
    </source>
</evidence>
<evidence type="ECO:0000256" key="16">
    <source>
        <dbReference type="ARBA" id="ARBA00023141"/>
    </source>
</evidence>
<dbReference type="GO" id="GO:0005737">
    <property type="term" value="C:cytoplasm"/>
    <property type="evidence" value="ECO:0007669"/>
    <property type="project" value="UniProtKB-SubCell"/>
</dbReference>
<dbReference type="PANTHER" id="PTHR43622:SF7">
    <property type="entry name" value="3-DEHYDROQUINATE SYNTHASE, CHLOROPLASTIC"/>
    <property type="match status" value="1"/>
</dbReference>
<comment type="cofactor">
    <cofactor evidence="19">
        <name>Co(2+)</name>
        <dbReference type="ChEBI" id="CHEBI:48828"/>
    </cofactor>
    <cofactor evidence="19">
        <name>Zn(2+)</name>
        <dbReference type="ChEBI" id="CHEBI:29105"/>
    </cofactor>
    <text evidence="19">Binds 1 divalent metal cation per subunit. Can use either Co(2+) or Zn(2+).</text>
</comment>
<evidence type="ECO:0000256" key="5">
    <source>
        <dbReference type="ARBA" id="ARBA00004496"/>
    </source>
</evidence>
<dbReference type="OrthoDB" id="9806583at2"/>
<keyword evidence="12 19" id="KW-0479">Metal-binding</keyword>
<dbReference type="GO" id="GO:0003856">
    <property type="term" value="F:3-dehydroquinate synthase activity"/>
    <property type="evidence" value="ECO:0007669"/>
    <property type="project" value="UniProtKB-UniRule"/>
</dbReference>
<dbReference type="RefSeq" id="WP_100706851.1">
    <property type="nucleotide sequence ID" value="NZ_NPDL01000011.1"/>
</dbReference>
<dbReference type="GO" id="GO:0000166">
    <property type="term" value="F:nucleotide binding"/>
    <property type="evidence" value="ECO:0007669"/>
    <property type="project" value="UniProtKB-KW"/>
</dbReference>
<keyword evidence="23" id="KW-1185">Reference proteome</keyword>
<comment type="subcellular location">
    <subcellularLocation>
        <location evidence="5 19">Cytoplasm</location>
    </subcellularLocation>
</comment>
<comment type="function">
    <text evidence="4 19">Catalyzes the conversion of 3-deoxy-D-arabino-heptulosonate 7-phosphate (DAHP) to dehydroquinate (DHQ).</text>
</comment>
<keyword evidence="13 19" id="KW-0547">Nucleotide-binding</keyword>
<dbReference type="NCBIfam" id="TIGR01357">
    <property type="entry name" value="aroB"/>
    <property type="match status" value="1"/>
</dbReference>
<dbReference type="HAMAP" id="MF_00110">
    <property type="entry name" value="DHQ_synthase"/>
    <property type="match status" value="1"/>
</dbReference>
<dbReference type="EC" id="4.2.3.4" evidence="8 19"/>
<dbReference type="GO" id="GO:0009423">
    <property type="term" value="P:chorismate biosynthetic process"/>
    <property type="evidence" value="ECO:0007669"/>
    <property type="project" value="UniProtKB-UniRule"/>
</dbReference>
<dbReference type="Proteomes" id="UP000232196">
    <property type="component" value="Unassembled WGS sequence"/>
</dbReference>
<dbReference type="GO" id="GO:0009073">
    <property type="term" value="P:aromatic amino acid family biosynthetic process"/>
    <property type="evidence" value="ECO:0007669"/>
    <property type="project" value="UniProtKB-KW"/>
</dbReference>
<dbReference type="Gene3D" id="1.20.1090.10">
    <property type="entry name" value="Dehydroquinate synthase-like - alpha domain"/>
    <property type="match status" value="1"/>
</dbReference>
<accession>A0A2M9XD57</accession>
<evidence type="ECO:0000256" key="1">
    <source>
        <dbReference type="ARBA" id="ARBA00001393"/>
    </source>
</evidence>
<evidence type="ECO:0000259" key="21">
    <source>
        <dbReference type="Pfam" id="PF24621"/>
    </source>
</evidence>
<dbReference type="InterPro" id="IPR030960">
    <property type="entry name" value="DHQS/DOIS_N"/>
</dbReference>
<comment type="caution">
    <text evidence="19">Lacks conserved residue(s) required for the propagation of feature annotation.</text>
</comment>
<dbReference type="PANTHER" id="PTHR43622">
    <property type="entry name" value="3-DEHYDROQUINATE SYNTHASE"/>
    <property type="match status" value="1"/>
</dbReference>
<dbReference type="SUPFAM" id="SSF56796">
    <property type="entry name" value="Dehydroquinate synthase-like"/>
    <property type="match status" value="1"/>
</dbReference>
<dbReference type="InterPro" id="IPR016037">
    <property type="entry name" value="DHQ_synth_AroB"/>
</dbReference>
<dbReference type="GO" id="GO:0008652">
    <property type="term" value="P:amino acid biosynthetic process"/>
    <property type="evidence" value="ECO:0007669"/>
    <property type="project" value="UniProtKB-KW"/>
</dbReference>
<evidence type="ECO:0000256" key="7">
    <source>
        <dbReference type="ARBA" id="ARBA00005412"/>
    </source>
</evidence>
<feature type="binding site" evidence="19">
    <location>
        <position position="250"/>
    </location>
    <ligand>
        <name>Zn(2+)</name>
        <dbReference type="ChEBI" id="CHEBI:29105"/>
    </ligand>
</feature>
<evidence type="ECO:0000313" key="23">
    <source>
        <dbReference type="Proteomes" id="UP000232196"/>
    </source>
</evidence>
<evidence type="ECO:0000256" key="15">
    <source>
        <dbReference type="ARBA" id="ARBA00023027"/>
    </source>
</evidence>
<evidence type="ECO:0000256" key="6">
    <source>
        <dbReference type="ARBA" id="ARBA00004661"/>
    </source>
</evidence>
<dbReference type="PIRSF" id="PIRSF001455">
    <property type="entry name" value="DHQ_synth"/>
    <property type="match status" value="1"/>
</dbReference>
<evidence type="ECO:0000256" key="19">
    <source>
        <dbReference type="HAMAP-Rule" id="MF_00110"/>
    </source>
</evidence>
<comment type="caution">
    <text evidence="22">The sequence shown here is derived from an EMBL/GenBank/DDBJ whole genome shotgun (WGS) entry which is preliminary data.</text>
</comment>
<feature type="binding site" evidence="19">
    <location>
        <position position="145"/>
    </location>
    <ligand>
        <name>NAD(+)</name>
        <dbReference type="ChEBI" id="CHEBI:57540"/>
    </ligand>
</feature>
<keyword evidence="17 19" id="KW-0456">Lyase</keyword>
<feature type="binding site" evidence="19">
    <location>
        <position position="267"/>
    </location>
    <ligand>
        <name>Zn(2+)</name>
        <dbReference type="ChEBI" id="CHEBI:29105"/>
    </ligand>
</feature>
<keyword evidence="18 19" id="KW-0170">Cobalt</keyword>
<dbReference type="CDD" id="cd08195">
    <property type="entry name" value="DHQS"/>
    <property type="match status" value="1"/>
</dbReference>
<evidence type="ECO:0000256" key="8">
    <source>
        <dbReference type="ARBA" id="ARBA00013031"/>
    </source>
</evidence>
<protein>
    <recommendedName>
        <fullName evidence="9 19">3-dehydroquinate synthase</fullName>
        <shortName evidence="19">DHQS</shortName>
        <ecNumber evidence="8 19">4.2.3.4</ecNumber>
    </recommendedName>
</protein>
<comment type="similarity">
    <text evidence="7 19">Belongs to the sugar phosphate cyclases superfamily. Dehydroquinate synthase family.</text>
</comment>
<gene>
    <name evidence="19 22" type="primary">aroB</name>
    <name evidence="22" type="ORF">CH357_11350</name>
</gene>
<keyword evidence="16 19" id="KW-0057">Aromatic amino acid biosynthesis</keyword>
<dbReference type="InterPro" id="IPR030963">
    <property type="entry name" value="DHQ_synth_fam"/>
</dbReference>
<reference evidence="22 23" key="1">
    <citation type="submission" date="2017-07" db="EMBL/GenBank/DDBJ databases">
        <title>Leptospira spp. isolated from tropical soils.</title>
        <authorList>
            <person name="Thibeaux R."/>
            <person name="Iraola G."/>
            <person name="Ferres I."/>
            <person name="Bierque E."/>
            <person name="Girault D."/>
            <person name="Soupe-Gilbert M.-E."/>
            <person name="Picardeau M."/>
            <person name="Goarant C."/>
        </authorList>
    </citation>
    <scope>NUCLEOTIDE SEQUENCE [LARGE SCALE GENOMIC DNA]</scope>
    <source>
        <strain evidence="22 23">MCA1-C-A1</strain>
    </source>
</reference>
<comment type="cofactor">
    <cofactor evidence="3">
        <name>Zn(2+)</name>
        <dbReference type="ChEBI" id="CHEBI:29105"/>
    </cofactor>
</comment>
<evidence type="ECO:0000256" key="13">
    <source>
        <dbReference type="ARBA" id="ARBA00022741"/>
    </source>
</evidence>
<evidence type="ECO:0000259" key="20">
    <source>
        <dbReference type="Pfam" id="PF01761"/>
    </source>
</evidence>
<feature type="binding site" evidence="19">
    <location>
        <position position="154"/>
    </location>
    <ligand>
        <name>NAD(+)</name>
        <dbReference type="ChEBI" id="CHEBI:57540"/>
    </ligand>
</feature>
<evidence type="ECO:0000313" key="22">
    <source>
        <dbReference type="EMBL" id="PJZ25502.1"/>
    </source>
</evidence>
<dbReference type="FunFam" id="3.40.50.1970:FF:000007">
    <property type="entry name" value="Pentafunctional AROM polypeptide"/>
    <property type="match status" value="1"/>
</dbReference>
<keyword evidence="14 19" id="KW-0862">Zinc</keyword>
<proteinExistence type="inferred from homology"/>
<dbReference type="Pfam" id="PF24621">
    <property type="entry name" value="DHQS_C"/>
    <property type="match status" value="1"/>
</dbReference>
<evidence type="ECO:0000256" key="11">
    <source>
        <dbReference type="ARBA" id="ARBA00022605"/>
    </source>
</evidence>
<dbReference type="InterPro" id="IPR056179">
    <property type="entry name" value="DHQS_C"/>
</dbReference>
<evidence type="ECO:0000256" key="9">
    <source>
        <dbReference type="ARBA" id="ARBA00017684"/>
    </source>
</evidence>
<keyword evidence="10 19" id="KW-0963">Cytoplasm</keyword>
<evidence type="ECO:0000256" key="4">
    <source>
        <dbReference type="ARBA" id="ARBA00003485"/>
    </source>
</evidence>
<keyword evidence="11 19" id="KW-0028">Amino-acid biosynthesis</keyword>
<evidence type="ECO:0000256" key="10">
    <source>
        <dbReference type="ARBA" id="ARBA00022490"/>
    </source>
</evidence>
<dbReference type="GO" id="GO:0046872">
    <property type="term" value="F:metal ion binding"/>
    <property type="evidence" value="ECO:0007669"/>
    <property type="project" value="UniProtKB-KW"/>
</dbReference>
<dbReference type="EMBL" id="NPDN01000005">
    <property type="protein sequence ID" value="PJZ25502.1"/>
    <property type="molecule type" value="Genomic_DNA"/>
</dbReference>
<feature type="binding site" evidence="19">
    <location>
        <begin position="108"/>
        <end position="112"/>
    </location>
    <ligand>
        <name>NAD(+)</name>
        <dbReference type="ChEBI" id="CHEBI:57540"/>
    </ligand>
</feature>
<keyword evidence="15 19" id="KW-0520">NAD</keyword>
<comment type="pathway">
    <text evidence="6 19">Metabolic intermediate biosynthesis; chorismate biosynthesis; chorismate from D-erythrose 4-phosphate and phosphoenolpyruvate: step 2/7.</text>
</comment>
<evidence type="ECO:0000256" key="14">
    <source>
        <dbReference type="ARBA" id="ARBA00022833"/>
    </source>
</evidence>
<feature type="domain" description="3-dehydroquinate synthase N-terminal" evidence="20">
    <location>
        <begin position="70"/>
        <end position="182"/>
    </location>
</feature>
<comment type="catalytic activity">
    <reaction evidence="1 19">
        <text>7-phospho-2-dehydro-3-deoxy-D-arabino-heptonate = 3-dehydroquinate + phosphate</text>
        <dbReference type="Rhea" id="RHEA:21968"/>
        <dbReference type="ChEBI" id="CHEBI:32364"/>
        <dbReference type="ChEBI" id="CHEBI:43474"/>
        <dbReference type="ChEBI" id="CHEBI:58394"/>
        <dbReference type="EC" id="4.2.3.4"/>
    </reaction>
</comment>
<feature type="binding site" evidence="19">
    <location>
        <begin position="132"/>
        <end position="133"/>
    </location>
    <ligand>
        <name>NAD(+)</name>
        <dbReference type="ChEBI" id="CHEBI:57540"/>
    </ligand>
</feature>
<dbReference type="InterPro" id="IPR050071">
    <property type="entry name" value="Dehydroquinate_synthase"/>
</dbReference>
<feature type="domain" description="3-dehydroquinate synthase C-terminal" evidence="21">
    <location>
        <begin position="184"/>
        <end position="326"/>
    </location>
</feature>
<sequence length="364" mass="40785">MNPIREVQIRAFSKEYKVQIHSDFRGLGETIKRFYPVSSIFILTERKLSGLFSKFYESELSDLGIPYHEIYIKGGEKNKHILRTAEVYNKLIELGADRKSLILALGGGVVGDFAGFIASTFQRGIRFAQIPTTLLASVDSSVGGKVAVNADLGKNMIGSFYQPEFVYLPLIALSTLPKREWRCGMAEIVKHGLLSGGEYLEKVRSNDKSVYDHTSPELLELIVGSILYKSNIVSQDERETGLRKVLNLGHTTAHAIESLANYRRYSHGEAVSIGLLTAIILSTEKQGLDVSWIENLKKILKSYDLPYHDKSKSTQVAKHTLHDKKNVGNSVRFVLLQSPGNPIWDIPIELEEIASAFRKQKKMD</sequence>
<evidence type="ECO:0000256" key="3">
    <source>
        <dbReference type="ARBA" id="ARBA00001947"/>
    </source>
</evidence>
<evidence type="ECO:0000256" key="17">
    <source>
        <dbReference type="ARBA" id="ARBA00023239"/>
    </source>
</evidence>
<name>A0A2M9XD57_9LEPT</name>
<dbReference type="Pfam" id="PF01761">
    <property type="entry name" value="DHQ_synthase"/>
    <property type="match status" value="1"/>
</dbReference>
<dbReference type="Gene3D" id="3.40.50.1970">
    <property type="match status" value="1"/>
</dbReference>
<evidence type="ECO:0000256" key="12">
    <source>
        <dbReference type="ARBA" id="ARBA00022723"/>
    </source>
</evidence>
<organism evidence="22 23">
    <name type="scientific">Leptospira hartskeerlii</name>
    <dbReference type="NCBI Taxonomy" id="2023177"/>
    <lineage>
        <taxon>Bacteria</taxon>
        <taxon>Pseudomonadati</taxon>
        <taxon>Spirochaetota</taxon>
        <taxon>Spirochaetia</taxon>
        <taxon>Leptospirales</taxon>
        <taxon>Leptospiraceae</taxon>
        <taxon>Leptospira</taxon>
    </lineage>
</organism>
<evidence type="ECO:0000256" key="2">
    <source>
        <dbReference type="ARBA" id="ARBA00001911"/>
    </source>
</evidence>
<dbReference type="AlphaFoldDB" id="A0A2M9XD57"/>